<feature type="chain" id="PRO_5042959773" description="Accessory gland protein" evidence="2">
    <location>
        <begin position="23"/>
        <end position="440"/>
    </location>
</feature>
<evidence type="ECO:0000313" key="4">
    <source>
        <dbReference type="Proteomes" id="UP001378592"/>
    </source>
</evidence>
<name>A0AAN9Z863_9ORTH</name>
<evidence type="ECO:0008006" key="5">
    <source>
        <dbReference type="Google" id="ProtNLM"/>
    </source>
</evidence>
<keyword evidence="4" id="KW-1185">Reference proteome</keyword>
<reference evidence="3 4" key="1">
    <citation type="submission" date="2024-03" db="EMBL/GenBank/DDBJ databases">
        <title>The genome assembly and annotation of the cricket Gryllus longicercus Weissman &amp; Gray.</title>
        <authorList>
            <person name="Szrajer S."/>
            <person name="Gray D."/>
            <person name="Ylla G."/>
        </authorList>
    </citation>
    <scope>NUCLEOTIDE SEQUENCE [LARGE SCALE GENOMIC DNA]</scope>
    <source>
        <strain evidence="3">DAG 2021-001</strain>
        <tissue evidence="3">Whole body minus gut</tissue>
    </source>
</reference>
<evidence type="ECO:0000313" key="3">
    <source>
        <dbReference type="EMBL" id="KAK7866309.1"/>
    </source>
</evidence>
<dbReference type="Proteomes" id="UP001378592">
    <property type="component" value="Unassembled WGS sequence"/>
</dbReference>
<sequence>MYIGVLTIAVLCFPGFVICALSHDVEFIPEELKTPGADKLGRSLSLGIARNERHRRDQEEKTVQKEIDIDQTASGSELVSPGFDIGYGELGQYVHGGQQAGGHFIQRQDAGNSHGEVGFYGNAGRKGSAGHLSDDAYIANHAAAHGDHSDSGFYGNIGGAQRGYNVGNAQYGSQDLNRKGLAASSLGSKGGYRKGHHSSGFHNSYHKDESGNNTSYYDEAVDDGGHFFFDARDGAFKDQAGNAFKGAFQDGAFLNAAKGNEGQYGAAQGYNDVRGQKGNYGRGEFFNDAQGYGQQKGNERYNQVAHLGQSEGGGAVYGNAGAGETYGHVVNKPYGNLAYNLPKQVPVVYEQITDPVVPNYPVQGKDYYHYPTYDYYPVGSYGPSSSDHYEKALFTGVKEPLHYEGVKGQGYATYVNPLPYVSHSSDVSDKYYGTYRGVTY</sequence>
<feature type="region of interest" description="Disordered" evidence="1">
    <location>
        <begin position="187"/>
        <end position="210"/>
    </location>
</feature>
<protein>
    <recommendedName>
        <fullName evidence="5">Accessory gland protein</fullName>
    </recommendedName>
</protein>
<comment type="caution">
    <text evidence="3">The sequence shown here is derived from an EMBL/GenBank/DDBJ whole genome shotgun (WGS) entry which is preliminary data.</text>
</comment>
<evidence type="ECO:0000256" key="2">
    <source>
        <dbReference type="SAM" id="SignalP"/>
    </source>
</evidence>
<dbReference type="InterPro" id="IPR031959">
    <property type="entry name" value="DUF4779"/>
</dbReference>
<accession>A0AAN9Z863</accession>
<keyword evidence="2" id="KW-0732">Signal</keyword>
<organism evidence="3 4">
    <name type="scientific">Gryllus longicercus</name>
    <dbReference type="NCBI Taxonomy" id="2509291"/>
    <lineage>
        <taxon>Eukaryota</taxon>
        <taxon>Metazoa</taxon>
        <taxon>Ecdysozoa</taxon>
        <taxon>Arthropoda</taxon>
        <taxon>Hexapoda</taxon>
        <taxon>Insecta</taxon>
        <taxon>Pterygota</taxon>
        <taxon>Neoptera</taxon>
        <taxon>Polyneoptera</taxon>
        <taxon>Orthoptera</taxon>
        <taxon>Ensifera</taxon>
        <taxon>Gryllidea</taxon>
        <taxon>Grylloidea</taxon>
        <taxon>Gryllidae</taxon>
        <taxon>Gryllinae</taxon>
        <taxon>Gryllus</taxon>
    </lineage>
</organism>
<feature type="signal peptide" evidence="2">
    <location>
        <begin position="1"/>
        <end position="22"/>
    </location>
</feature>
<proteinExistence type="predicted"/>
<dbReference type="AlphaFoldDB" id="A0AAN9Z863"/>
<dbReference type="EMBL" id="JAZDUA010000150">
    <property type="protein sequence ID" value="KAK7866309.1"/>
    <property type="molecule type" value="Genomic_DNA"/>
</dbReference>
<evidence type="ECO:0000256" key="1">
    <source>
        <dbReference type="SAM" id="MobiDB-lite"/>
    </source>
</evidence>
<dbReference type="Pfam" id="PF16009">
    <property type="entry name" value="DUF4779"/>
    <property type="match status" value="1"/>
</dbReference>
<gene>
    <name evidence="3" type="ORF">R5R35_007134</name>
</gene>